<dbReference type="Gene3D" id="3.40.50.12690">
    <property type="match status" value="1"/>
</dbReference>
<evidence type="ECO:0000259" key="3">
    <source>
        <dbReference type="Pfam" id="PF12780"/>
    </source>
</evidence>
<protein>
    <recommendedName>
        <fullName evidence="3">Dynein heavy chain AAA module D4 domain-containing protein</fullName>
    </recommendedName>
</protein>
<dbReference type="EMBL" id="JAAKFY010000003">
    <property type="protein sequence ID" value="KAF3858981.1"/>
    <property type="molecule type" value="Genomic_DNA"/>
</dbReference>
<dbReference type="PANTHER" id="PTHR22878:SF63">
    <property type="entry name" value="DYNEIN AXONEMAL HEAVY CHAIN 10"/>
    <property type="match status" value="1"/>
</dbReference>
<dbReference type="OrthoDB" id="8871915at2759"/>
<evidence type="ECO:0000313" key="5">
    <source>
        <dbReference type="Proteomes" id="UP000518266"/>
    </source>
</evidence>
<comment type="caution">
    <text evidence="4">The sequence shown here is derived from an EMBL/GenBank/DDBJ whole genome shotgun (WGS) entry which is preliminary data.</text>
</comment>
<evidence type="ECO:0000313" key="4">
    <source>
        <dbReference type="EMBL" id="KAF3858981.1"/>
    </source>
</evidence>
<feature type="compositionally biased region" description="Pro residues" evidence="2">
    <location>
        <begin position="71"/>
        <end position="80"/>
    </location>
</feature>
<dbReference type="Gene3D" id="3.40.50.300">
    <property type="entry name" value="P-loop containing nucleotide triphosphate hydrolases"/>
    <property type="match status" value="1"/>
</dbReference>
<evidence type="ECO:0000256" key="1">
    <source>
        <dbReference type="ARBA" id="ARBA00008887"/>
    </source>
</evidence>
<dbReference type="Proteomes" id="UP000518266">
    <property type="component" value="Unassembled WGS sequence"/>
</dbReference>
<dbReference type="AlphaFoldDB" id="A0A7J5ZCW8"/>
<name>A0A7J5ZCW8_DISMA</name>
<proteinExistence type="inferred from homology"/>
<feature type="domain" description="Dynein heavy chain AAA module D4" evidence="3">
    <location>
        <begin position="167"/>
        <end position="248"/>
    </location>
</feature>
<dbReference type="Pfam" id="PF12780">
    <property type="entry name" value="AAA_8"/>
    <property type="match status" value="2"/>
</dbReference>
<accession>A0A7J5ZCW8</accession>
<reference evidence="4 5" key="1">
    <citation type="submission" date="2020-03" db="EMBL/GenBank/DDBJ databases">
        <title>Dissostichus mawsoni Genome sequencing and assembly.</title>
        <authorList>
            <person name="Park H."/>
        </authorList>
    </citation>
    <scope>NUCLEOTIDE SEQUENCE [LARGE SCALE GENOMIC DNA]</scope>
    <source>
        <strain evidence="4">DM0001</strain>
        <tissue evidence="4">Muscle</tissue>
    </source>
</reference>
<evidence type="ECO:0000256" key="2">
    <source>
        <dbReference type="SAM" id="MobiDB-lite"/>
    </source>
</evidence>
<dbReference type="GO" id="GO:0051959">
    <property type="term" value="F:dynein light intermediate chain binding"/>
    <property type="evidence" value="ECO:0007669"/>
    <property type="project" value="InterPro"/>
</dbReference>
<gene>
    <name evidence="4" type="ORF">F7725_021380</name>
</gene>
<feature type="region of interest" description="Disordered" evidence="2">
    <location>
        <begin position="7"/>
        <end position="80"/>
    </location>
</feature>
<keyword evidence="5" id="KW-1185">Reference proteome</keyword>
<dbReference type="GO" id="GO:0045505">
    <property type="term" value="F:dynein intermediate chain binding"/>
    <property type="evidence" value="ECO:0007669"/>
    <property type="project" value="InterPro"/>
</dbReference>
<dbReference type="InterPro" id="IPR024317">
    <property type="entry name" value="Dynein_heavy_chain_D4_dom"/>
</dbReference>
<dbReference type="GO" id="GO:0007018">
    <property type="term" value="P:microtubule-based movement"/>
    <property type="evidence" value="ECO:0007669"/>
    <property type="project" value="InterPro"/>
</dbReference>
<feature type="domain" description="Dynein heavy chain AAA module D4" evidence="3">
    <location>
        <begin position="251"/>
        <end position="311"/>
    </location>
</feature>
<dbReference type="InterPro" id="IPR026983">
    <property type="entry name" value="DHC"/>
</dbReference>
<dbReference type="InterPro" id="IPR027417">
    <property type="entry name" value="P-loop_NTPase"/>
</dbReference>
<organism evidence="4 5">
    <name type="scientific">Dissostichus mawsoni</name>
    <name type="common">Antarctic cod</name>
    <dbReference type="NCBI Taxonomy" id="36200"/>
    <lineage>
        <taxon>Eukaryota</taxon>
        <taxon>Metazoa</taxon>
        <taxon>Chordata</taxon>
        <taxon>Craniata</taxon>
        <taxon>Vertebrata</taxon>
        <taxon>Euteleostomi</taxon>
        <taxon>Actinopterygii</taxon>
        <taxon>Neopterygii</taxon>
        <taxon>Teleostei</taxon>
        <taxon>Neoteleostei</taxon>
        <taxon>Acanthomorphata</taxon>
        <taxon>Eupercaria</taxon>
        <taxon>Perciformes</taxon>
        <taxon>Notothenioidei</taxon>
        <taxon>Nototheniidae</taxon>
        <taxon>Dissostichus</taxon>
    </lineage>
</organism>
<comment type="similarity">
    <text evidence="1">Belongs to the dynein heavy chain family.</text>
</comment>
<dbReference type="GO" id="GO:0030286">
    <property type="term" value="C:dynein complex"/>
    <property type="evidence" value="ECO:0007669"/>
    <property type="project" value="InterPro"/>
</dbReference>
<sequence length="325" mass="36381">MIRICAASQATVKSTRRPSSRLATSSRRKLLKEAVLRHSGSFPGPEPARKSSPSPAVTVSPQHSPARSPHPQSPAPPRPLFAPTTLIIGDSIIRNIRFFNAATRCFPGALVPVILEKLPGLLHSLPSSVHRLIVHVGSNDTARQQSELTKKDFKKLFILLRSCEKWTDLASLCFKAGVKNIGTVFLLTDTQVSDEKFLVLVNDLLASDDEVESIIGSVRPEVRSSGLMDSRENCWKFFIERVRRQLKVKQQKWPQEALESISFKFLQDVEKIEPQVKQSVSKFMAFVHTTVNHTSKEYLANERRYNYTTPNPSWSRSSCTAVCCA</sequence>
<feature type="compositionally biased region" description="Low complexity" evidence="2">
    <location>
        <begin position="60"/>
        <end position="70"/>
    </location>
</feature>
<dbReference type="PANTHER" id="PTHR22878">
    <property type="entry name" value="DYNEIN HEAVY CHAIN 6, AXONEMAL-LIKE-RELATED"/>
    <property type="match status" value="1"/>
</dbReference>